<dbReference type="Proteomes" id="UP000828048">
    <property type="component" value="Chromosome 4"/>
</dbReference>
<gene>
    <name evidence="1" type="ORF">Vadar_006702</name>
</gene>
<name>A0ACB7Z268_9ERIC</name>
<accession>A0ACB7Z268</accession>
<evidence type="ECO:0000313" key="1">
    <source>
        <dbReference type="EMBL" id="KAH7859886.1"/>
    </source>
</evidence>
<organism evidence="1 2">
    <name type="scientific">Vaccinium darrowii</name>
    <dbReference type="NCBI Taxonomy" id="229202"/>
    <lineage>
        <taxon>Eukaryota</taxon>
        <taxon>Viridiplantae</taxon>
        <taxon>Streptophyta</taxon>
        <taxon>Embryophyta</taxon>
        <taxon>Tracheophyta</taxon>
        <taxon>Spermatophyta</taxon>
        <taxon>Magnoliopsida</taxon>
        <taxon>eudicotyledons</taxon>
        <taxon>Gunneridae</taxon>
        <taxon>Pentapetalae</taxon>
        <taxon>asterids</taxon>
        <taxon>Ericales</taxon>
        <taxon>Ericaceae</taxon>
        <taxon>Vaccinioideae</taxon>
        <taxon>Vaccinieae</taxon>
        <taxon>Vaccinium</taxon>
    </lineage>
</organism>
<dbReference type="EMBL" id="CM037154">
    <property type="protein sequence ID" value="KAH7859886.1"/>
    <property type="molecule type" value="Genomic_DNA"/>
</dbReference>
<keyword evidence="2" id="KW-1185">Reference proteome</keyword>
<reference evidence="1 2" key="1">
    <citation type="journal article" date="2021" name="Hortic Res">
        <title>High-quality reference genome and annotation aids understanding of berry development for evergreen blueberry (Vaccinium darrowii).</title>
        <authorList>
            <person name="Yu J."/>
            <person name="Hulse-Kemp A.M."/>
            <person name="Babiker E."/>
            <person name="Staton M."/>
        </authorList>
    </citation>
    <scope>NUCLEOTIDE SEQUENCE [LARGE SCALE GENOMIC DNA]</scope>
    <source>
        <strain evidence="2">cv. NJ 8807/NJ 8810</strain>
        <tissue evidence="1">Young leaf</tissue>
    </source>
</reference>
<protein>
    <submittedName>
        <fullName evidence="1">Uncharacterized protein</fullName>
    </submittedName>
</protein>
<comment type="caution">
    <text evidence="1">The sequence shown here is derived from an EMBL/GenBank/DDBJ whole genome shotgun (WGS) entry which is preliminary data.</text>
</comment>
<proteinExistence type="predicted"/>
<sequence length="529" mass="58181">MWEQGSGGPSSWTMGDPRGIVGSCHSFTHDIHVLLVDHEKDSLVSMARMLEFYSYKVTAVQSGSTALSLVLDGNHHFDLVLADIHLPDINSFLLLKESLSRDLLTVLMSADEDAMVAKFALENGACFFLEKPTGSIVLKSLWQHVLKERLYKAKMFGKKENLHRLETTNLNGIRISNPEENNREGKNHSDMSSKKGKNGGKKKARQIGVGTIVDDEAGEPDKGNGQSAKKFCTEWTDELHRKFMDAVDHLGEGRCYPKEILELMNVPGLTRMQVASHLQKCRNDNWRAPETRKSNSSSAQTNGSPYKFGSRKFGSMPRLQKNSSSYPQTSHLEESWGHQTSPGMYSTLGNSFMGNGEGQYAVQLIQSQAHIVPNCVGGNVLTHNSTSQSNGVYQSATSNDTGDQNIGSMLGKTANYQHSRATPLYFGNPTFGADSHSSASNQTPVPDDFFDFLPEIEGTHGFSKYLGGSSMMSYGSIPEAHNAFDVEPIFFDRHEGCPRKEGKARKASGGQGTSPTFVTQGNPDNYFDI</sequence>
<evidence type="ECO:0000313" key="2">
    <source>
        <dbReference type="Proteomes" id="UP000828048"/>
    </source>
</evidence>